<dbReference type="EMBL" id="FQVF01000004">
    <property type="protein sequence ID" value="SHE86758.1"/>
    <property type="molecule type" value="Genomic_DNA"/>
</dbReference>
<dbReference type="STRING" id="1122206.SAMN02745753_00931"/>
<dbReference type="SUPFAM" id="SSF54373">
    <property type="entry name" value="FAD-linked reductases, C-terminal domain"/>
    <property type="match status" value="1"/>
</dbReference>
<dbReference type="PANTHER" id="PTHR13847:SF289">
    <property type="entry name" value="GLYCINE OXIDASE"/>
    <property type="match status" value="1"/>
</dbReference>
<dbReference type="InterPro" id="IPR036188">
    <property type="entry name" value="FAD/NAD-bd_sf"/>
</dbReference>
<evidence type="ECO:0000313" key="3">
    <source>
        <dbReference type="EMBL" id="SHE86758.1"/>
    </source>
</evidence>
<dbReference type="RefSeq" id="WP_072838562.1">
    <property type="nucleotide sequence ID" value="NZ_FQVF01000004.1"/>
</dbReference>
<dbReference type="Gene3D" id="3.30.9.10">
    <property type="entry name" value="D-Amino Acid Oxidase, subunit A, domain 2"/>
    <property type="match status" value="1"/>
</dbReference>
<keyword evidence="4" id="KW-1185">Reference proteome</keyword>
<protein>
    <submittedName>
        <fullName evidence="3">D-amino-acid dehydrogenase</fullName>
    </submittedName>
</protein>
<dbReference type="Gene3D" id="3.50.50.60">
    <property type="entry name" value="FAD/NAD(P)-binding domain"/>
    <property type="match status" value="2"/>
</dbReference>
<dbReference type="PANTHER" id="PTHR13847">
    <property type="entry name" value="SARCOSINE DEHYDROGENASE-RELATED"/>
    <property type="match status" value="1"/>
</dbReference>
<sequence>MENNTQSPTLDNKKPETTSSFAVVGAGVVGLCVALEAQRRGHKVTLIDDKAPGKSTSSGNAGYLATEIIDPLGTPEVLRSAPKLWLNPKGPICTPIRYITKAAPWYWRFIKAAQPDQAQRGTEMIHQLNKESVGAWKRTLTDIGAEALLIKGGHLVVWENPDKRDEASKLIEKMHSYDISCELVDGNNLALLEPELSQTLSHAVFFPEIHRLSDPYDVCKALFDAFIKRGGSFISARVNAIQPYEDSIRLVTTQQTETFDRVSICAGAWSKTLLEQVGIHVPLEAERGYHVTFPNDKTRIHHTILSADRKLVLSPLDAGLRAVGMSEIGGLDLPPIKKRYQVLREHTKGLLPKLFDNPNLQSSEWMGHRPSLPDSLPVIDQHPLYSRLSFAFGHQHLGITQAAISAELLLEKIEMRPTRIPMEALRVDRF</sequence>
<dbReference type="SUPFAM" id="SSF51905">
    <property type="entry name" value="FAD/NAD(P)-binding domain"/>
    <property type="match status" value="1"/>
</dbReference>
<dbReference type="AlphaFoldDB" id="A0A1M4WZS9"/>
<evidence type="ECO:0000256" key="1">
    <source>
        <dbReference type="ARBA" id="ARBA00023002"/>
    </source>
</evidence>
<dbReference type="GO" id="GO:0005737">
    <property type="term" value="C:cytoplasm"/>
    <property type="evidence" value="ECO:0007669"/>
    <property type="project" value="TreeGrafter"/>
</dbReference>
<proteinExistence type="predicted"/>
<dbReference type="InterPro" id="IPR006076">
    <property type="entry name" value="FAD-dep_OxRdtase"/>
</dbReference>
<organism evidence="3 4">
    <name type="scientific">Marinomonas polaris DSM 16579</name>
    <dbReference type="NCBI Taxonomy" id="1122206"/>
    <lineage>
        <taxon>Bacteria</taxon>
        <taxon>Pseudomonadati</taxon>
        <taxon>Pseudomonadota</taxon>
        <taxon>Gammaproteobacteria</taxon>
        <taxon>Oceanospirillales</taxon>
        <taxon>Oceanospirillaceae</taxon>
        <taxon>Marinomonas</taxon>
    </lineage>
</organism>
<reference evidence="4" key="1">
    <citation type="submission" date="2016-11" db="EMBL/GenBank/DDBJ databases">
        <authorList>
            <person name="Varghese N."/>
            <person name="Submissions S."/>
        </authorList>
    </citation>
    <scope>NUCLEOTIDE SEQUENCE [LARGE SCALE GENOMIC DNA]</scope>
    <source>
        <strain evidence="4">DSM 16579</strain>
    </source>
</reference>
<evidence type="ECO:0000313" key="4">
    <source>
        <dbReference type="Proteomes" id="UP000184517"/>
    </source>
</evidence>
<keyword evidence="1" id="KW-0560">Oxidoreductase</keyword>
<evidence type="ECO:0000259" key="2">
    <source>
        <dbReference type="Pfam" id="PF01266"/>
    </source>
</evidence>
<gene>
    <name evidence="3" type="ORF">SAMN02745753_00931</name>
</gene>
<name>A0A1M4WZS9_9GAMM</name>
<accession>A0A1M4WZS9</accession>
<dbReference type="Proteomes" id="UP000184517">
    <property type="component" value="Unassembled WGS sequence"/>
</dbReference>
<dbReference type="OrthoDB" id="9805337at2"/>
<feature type="domain" description="FAD dependent oxidoreductase" evidence="2">
    <location>
        <begin position="22"/>
        <end position="410"/>
    </location>
</feature>
<dbReference type="Pfam" id="PF01266">
    <property type="entry name" value="DAO"/>
    <property type="match status" value="1"/>
</dbReference>
<dbReference type="GO" id="GO:0016491">
    <property type="term" value="F:oxidoreductase activity"/>
    <property type="evidence" value="ECO:0007669"/>
    <property type="project" value="UniProtKB-KW"/>
</dbReference>